<dbReference type="SUPFAM" id="SSF51905">
    <property type="entry name" value="FAD/NAD(P)-binding domain"/>
    <property type="match status" value="1"/>
</dbReference>
<evidence type="ECO:0000256" key="3">
    <source>
        <dbReference type="ARBA" id="ARBA00022723"/>
    </source>
</evidence>
<evidence type="ECO:0000313" key="10">
    <source>
        <dbReference type="EMBL" id="TDD30005.1"/>
    </source>
</evidence>
<dbReference type="EMBL" id="SMKR01000006">
    <property type="protein sequence ID" value="TDD30005.1"/>
    <property type="molecule type" value="Genomic_DNA"/>
</dbReference>
<evidence type="ECO:0000256" key="5">
    <source>
        <dbReference type="ARBA" id="ARBA00023002"/>
    </source>
</evidence>
<dbReference type="InterPro" id="IPR000172">
    <property type="entry name" value="GMC_OxRdtase_N"/>
</dbReference>
<dbReference type="SUPFAM" id="SSF54373">
    <property type="entry name" value="FAD-linked reductases, C-terminal domain"/>
    <property type="match status" value="1"/>
</dbReference>
<keyword evidence="11" id="KW-1185">Reference proteome</keyword>
<dbReference type="InterPro" id="IPR017900">
    <property type="entry name" value="4Fe4S_Fe_S_CS"/>
</dbReference>
<evidence type="ECO:0000313" key="11">
    <source>
        <dbReference type="Proteomes" id="UP000295172"/>
    </source>
</evidence>
<dbReference type="GO" id="GO:0051536">
    <property type="term" value="F:iron-sulfur cluster binding"/>
    <property type="evidence" value="ECO:0007669"/>
    <property type="project" value="UniProtKB-KW"/>
</dbReference>
<dbReference type="PROSITE" id="PS00198">
    <property type="entry name" value="4FE4S_FER_1"/>
    <property type="match status" value="1"/>
</dbReference>
<keyword evidence="7" id="KW-0411">Iron-sulfur</keyword>
<dbReference type="Proteomes" id="UP000295172">
    <property type="component" value="Unassembled WGS sequence"/>
</dbReference>
<evidence type="ECO:0000256" key="2">
    <source>
        <dbReference type="ARBA" id="ARBA00022630"/>
    </source>
</evidence>
<evidence type="ECO:0000256" key="1">
    <source>
        <dbReference type="ARBA" id="ARBA00010790"/>
    </source>
</evidence>
<accession>A0A4R4XGT3</accession>
<evidence type="ECO:0000256" key="4">
    <source>
        <dbReference type="ARBA" id="ARBA00022827"/>
    </source>
</evidence>
<comment type="caution">
    <text evidence="10">The sequence shown here is derived from an EMBL/GenBank/DDBJ whole genome shotgun (WGS) entry which is preliminary data.</text>
</comment>
<gene>
    <name evidence="10" type="ORF">E1218_02455</name>
</gene>
<evidence type="ECO:0000259" key="8">
    <source>
        <dbReference type="Pfam" id="PF00732"/>
    </source>
</evidence>
<dbReference type="GO" id="GO:0050660">
    <property type="term" value="F:flavin adenine dinucleotide binding"/>
    <property type="evidence" value="ECO:0007669"/>
    <property type="project" value="InterPro"/>
</dbReference>
<sequence>MTTFDNTTDVLVIGSGMGGAAVSKRLSDAGIRVTCLEQGDWVHPTQFPHFHDEWEIEKYRSWAFDPNLRQNPEDYPITGLTSPRLMNVVGGSTVHYAGHWFRYKPVDFRKGTEHGVGGTIDWPISYEDLAPYYDINDAEVGISGLAGDPMYPPRPAPGGPPIKPGKGGRRMAEAWQRLGWQWWPTENAILTRGQDGRFSCNSCGNCLSGCPRGSLGSADVAYWPKALRNGVDLRTFARVESITTRNGRATGAIYIDRLTGARHEIKADLVVLAANGVGSPRLLLMSAQKGHPDGLCNSNGMVGTHLMHHTWSFADMWFEDPIEGYKGAVGCSVHSQQFYDTDASHDFVNGMTFLTLGSFGAAYSAMGTHTAAPDPWGAAHRPSFNKHFGHHVVSFMQGDDIPRPENRVTLDPSAIDSSGLPAAHIEYSLGENDISLATFGTERLKEAAEAAGATETNITGPMHPPPAWHLMGTCRMGNTPDDSVVNAYNQSWEVPNLFIVDGSSLTTGAAVNPTSTIGALAVRCAEYIKRNHRQILSQTKTQTKELSPAL</sequence>
<dbReference type="Gene3D" id="3.50.50.60">
    <property type="entry name" value="FAD/NAD(P)-binding domain"/>
    <property type="match status" value="2"/>
</dbReference>
<dbReference type="Pfam" id="PF00732">
    <property type="entry name" value="GMC_oxred_N"/>
    <property type="match status" value="1"/>
</dbReference>
<proteinExistence type="inferred from homology"/>
<comment type="similarity">
    <text evidence="1">Belongs to the GMC oxidoreductase family.</text>
</comment>
<dbReference type="PANTHER" id="PTHR46056">
    <property type="entry name" value="LONG-CHAIN-ALCOHOL OXIDASE"/>
    <property type="match status" value="1"/>
</dbReference>
<keyword evidence="5" id="KW-0560">Oxidoreductase</keyword>
<dbReference type="RefSeq" id="WP_132315741.1">
    <property type="nucleotide sequence ID" value="NZ_SMKR01000006.1"/>
</dbReference>
<keyword evidence="4" id="KW-0274">FAD</keyword>
<name>A0A4R4XGT3_9ACTN</name>
<dbReference type="InterPro" id="IPR007867">
    <property type="entry name" value="GMC_OxRtase_C"/>
</dbReference>
<dbReference type="Pfam" id="PF05199">
    <property type="entry name" value="GMC_oxred_C"/>
    <property type="match status" value="1"/>
</dbReference>
<evidence type="ECO:0000256" key="7">
    <source>
        <dbReference type="ARBA" id="ARBA00023014"/>
    </source>
</evidence>
<organism evidence="10 11">
    <name type="scientific">Kribbella turkmenica</name>
    <dbReference type="NCBI Taxonomy" id="2530375"/>
    <lineage>
        <taxon>Bacteria</taxon>
        <taxon>Bacillati</taxon>
        <taxon>Actinomycetota</taxon>
        <taxon>Actinomycetes</taxon>
        <taxon>Propionibacteriales</taxon>
        <taxon>Kribbellaceae</taxon>
        <taxon>Kribbella</taxon>
    </lineage>
</organism>
<dbReference type="InterPro" id="IPR036188">
    <property type="entry name" value="FAD/NAD-bd_sf"/>
</dbReference>
<dbReference type="OrthoDB" id="9798604at2"/>
<reference evidence="10 11" key="1">
    <citation type="submission" date="2019-02" db="EMBL/GenBank/DDBJ databases">
        <title>Draft genome sequences of novel Actinobacteria.</title>
        <authorList>
            <person name="Sahin N."/>
            <person name="Ay H."/>
            <person name="Saygin H."/>
        </authorList>
    </citation>
    <scope>NUCLEOTIDE SEQUENCE [LARGE SCALE GENOMIC DNA]</scope>
    <source>
        <strain evidence="10 11">16K104</strain>
    </source>
</reference>
<feature type="domain" description="Glucose-methanol-choline oxidoreductase N-terminal" evidence="8">
    <location>
        <begin position="199"/>
        <end position="310"/>
    </location>
</feature>
<keyword evidence="3" id="KW-0479">Metal-binding</keyword>
<feature type="domain" description="Glucose-methanol-choline oxidoreductase C-terminal" evidence="9">
    <location>
        <begin position="402"/>
        <end position="521"/>
    </location>
</feature>
<protein>
    <submittedName>
        <fullName evidence="10">GMC family oxidoreductase</fullName>
    </submittedName>
</protein>
<evidence type="ECO:0000259" key="9">
    <source>
        <dbReference type="Pfam" id="PF05199"/>
    </source>
</evidence>
<dbReference type="GO" id="GO:0016614">
    <property type="term" value="F:oxidoreductase activity, acting on CH-OH group of donors"/>
    <property type="evidence" value="ECO:0007669"/>
    <property type="project" value="InterPro"/>
</dbReference>
<keyword evidence="6" id="KW-0408">Iron</keyword>
<keyword evidence="2" id="KW-0285">Flavoprotein</keyword>
<dbReference type="GO" id="GO:0046872">
    <property type="term" value="F:metal ion binding"/>
    <property type="evidence" value="ECO:0007669"/>
    <property type="project" value="UniProtKB-KW"/>
</dbReference>
<evidence type="ECO:0000256" key="6">
    <source>
        <dbReference type="ARBA" id="ARBA00023004"/>
    </source>
</evidence>
<dbReference type="AlphaFoldDB" id="A0A4R4XGT3"/>
<dbReference type="PANTHER" id="PTHR46056:SF12">
    <property type="entry name" value="LONG-CHAIN-ALCOHOL OXIDASE"/>
    <property type="match status" value="1"/>
</dbReference>